<evidence type="ECO:0000256" key="1">
    <source>
        <dbReference type="ARBA" id="ARBA00004651"/>
    </source>
</evidence>
<keyword evidence="4 10" id="KW-0812">Transmembrane</keyword>
<feature type="transmembrane region" description="Helical" evidence="10">
    <location>
        <begin position="530"/>
        <end position="555"/>
    </location>
</feature>
<dbReference type="InterPro" id="IPR027417">
    <property type="entry name" value="P-loop_NTPase"/>
</dbReference>
<dbReference type="InterPro" id="IPR050173">
    <property type="entry name" value="ABC_transporter_C-like"/>
</dbReference>
<evidence type="ECO:0000256" key="8">
    <source>
        <dbReference type="ARBA" id="ARBA00023136"/>
    </source>
</evidence>
<reference evidence="13 14" key="1">
    <citation type="submission" date="2016-07" db="EMBL/GenBank/DDBJ databases">
        <title>Multiple horizontal gene transfer events from other fungi enriched the ability of initially mycotrophic Trichoderma (Ascomycota) to feed on dead plant biomass.</title>
        <authorList>
            <consortium name="DOE Joint Genome Institute"/>
            <person name="Aerts A."/>
            <person name="Atanasova L."/>
            <person name="Chenthamara K."/>
            <person name="Zhang J."/>
            <person name="Grujic M."/>
            <person name="Henrissat B."/>
            <person name="Kuo A."/>
            <person name="Salamov A."/>
            <person name="Lipzen A."/>
            <person name="Labutti K."/>
            <person name="Barry K."/>
            <person name="Miao Y."/>
            <person name="Rahimi M.J."/>
            <person name="Shen Q."/>
            <person name="Grigoriev I.V."/>
            <person name="Kubicek C.P."/>
            <person name="Druzhinina I.S."/>
        </authorList>
    </citation>
    <scope>NUCLEOTIDE SEQUENCE [LARGE SCALE GENOMIC DNA]</scope>
    <source>
        <strain evidence="13 14">CBS 433.97</strain>
    </source>
</reference>
<feature type="transmembrane region" description="Helical" evidence="10">
    <location>
        <begin position="1116"/>
        <end position="1136"/>
    </location>
</feature>
<dbReference type="Gene3D" id="3.40.50.300">
    <property type="entry name" value="P-loop containing nucleotide triphosphate hydrolases"/>
    <property type="match status" value="2"/>
</dbReference>
<keyword evidence="2" id="KW-0813">Transport</keyword>
<evidence type="ECO:0000313" key="13">
    <source>
        <dbReference type="EMBL" id="PTB40339.1"/>
    </source>
</evidence>
<dbReference type="FunFam" id="1.20.1560.10:FF:000066">
    <property type="entry name" value="ABC multidrug transporter (Eurofung)"/>
    <property type="match status" value="1"/>
</dbReference>
<evidence type="ECO:0000256" key="2">
    <source>
        <dbReference type="ARBA" id="ARBA00022448"/>
    </source>
</evidence>
<evidence type="ECO:0000256" key="4">
    <source>
        <dbReference type="ARBA" id="ARBA00022692"/>
    </source>
</evidence>
<feature type="domain" description="ABC transmembrane type-1" evidence="12">
    <location>
        <begin position="283"/>
        <end position="553"/>
    </location>
</feature>
<dbReference type="PROSITE" id="PS50893">
    <property type="entry name" value="ABC_TRANSPORTER_2"/>
    <property type="match status" value="2"/>
</dbReference>
<dbReference type="PROSITE" id="PS50929">
    <property type="entry name" value="ABC_TM1F"/>
    <property type="match status" value="2"/>
</dbReference>
<dbReference type="Pfam" id="PF00664">
    <property type="entry name" value="ABC_membrane"/>
    <property type="match status" value="1"/>
</dbReference>
<dbReference type="CDD" id="cd18580">
    <property type="entry name" value="ABC_6TM_ABCC_D2"/>
    <property type="match status" value="1"/>
</dbReference>
<keyword evidence="8 10" id="KW-0472">Membrane</keyword>
<proteinExistence type="predicted"/>
<evidence type="ECO:0000259" key="11">
    <source>
        <dbReference type="PROSITE" id="PS50893"/>
    </source>
</evidence>
<feature type="compositionally biased region" description="Low complexity" evidence="9">
    <location>
        <begin position="839"/>
        <end position="856"/>
    </location>
</feature>
<dbReference type="InterPro" id="IPR011527">
    <property type="entry name" value="ABC1_TM_dom"/>
</dbReference>
<dbReference type="PANTHER" id="PTHR24223:SF345">
    <property type="entry name" value="ABC MULTIDRUG TRANSPORTER (EUROFUNG)"/>
    <property type="match status" value="1"/>
</dbReference>
<dbReference type="InterPro" id="IPR017871">
    <property type="entry name" value="ABC_transporter-like_CS"/>
</dbReference>
<feature type="domain" description="ABC transporter" evidence="11">
    <location>
        <begin position="599"/>
        <end position="828"/>
    </location>
</feature>
<keyword evidence="3" id="KW-1003">Cell membrane</keyword>
<feature type="transmembrane region" description="Helical" evidence="10">
    <location>
        <begin position="899"/>
        <end position="919"/>
    </location>
</feature>
<dbReference type="Pfam" id="PF24357">
    <property type="entry name" value="TMD0_ABC"/>
    <property type="match status" value="1"/>
</dbReference>
<dbReference type="GO" id="GO:0140359">
    <property type="term" value="F:ABC-type transporter activity"/>
    <property type="evidence" value="ECO:0007669"/>
    <property type="project" value="InterPro"/>
</dbReference>
<evidence type="ECO:0000259" key="12">
    <source>
        <dbReference type="PROSITE" id="PS50929"/>
    </source>
</evidence>
<feature type="transmembrane region" description="Helical" evidence="10">
    <location>
        <begin position="160"/>
        <end position="178"/>
    </location>
</feature>
<evidence type="ECO:0000256" key="6">
    <source>
        <dbReference type="ARBA" id="ARBA00022840"/>
    </source>
</evidence>
<feature type="transmembrane region" description="Helical" evidence="10">
    <location>
        <begin position="414"/>
        <end position="433"/>
    </location>
</feature>
<keyword evidence="5" id="KW-0547">Nucleotide-binding</keyword>
<feature type="transmembrane region" description="Helical" evidence="10">
    <location>
        <begin position="98"/>
        <end position="123"/>
    </location>
</feature>
<feature type="domain" description="ABC transmembrane type-1" evidence="12">
    <location>
        <begin position="899"/>
        <end position="1172"/>
    </location>
</feature>
<dbReference type="SMART" id="SM00382">
    <property type="entry name" value="AAA"/>
    <property type="match status" value="2"/>
</dbReference>
<feature type="transmembrane region" description="Helical" evidence="10">
    <location>
        <begin position="1032"/>
        <end position="1052"/>
    </location>
</feature>
<evidence type="ECO:0000256" key="10">
    <source>
        <dbReference type="SAM" id="Phobius"/>
    </source>
</evidence>
<dbReference type="Gene3D" id="1.20.1560.10">
    <property type="entry name" value="ABC transporter type 1, transmembrane domain"/>
    <property type="match status" value="2"/>
</dbReference>
<feature type="compositionally biased region" description="Polar residues" evidence="9">
    <location>
        <begin position="860"/>
        <end position="876"/>
    </location>
</feature>
<dbReference type="PROSITE" id="PS00211">
    <property type="entry name" value="ABC_TRANSPORTER_1"/>
    <property type="match status" value="1"/>
</dbReference>
<dbReference type="InterPro" id="IPR044726">
    <property type="entry name" value="ABCC_6TM_D2"/>
</dbReference>
<keyword evidence="6" id="KW-0067">ATP-binding</keyword>
<organism evidence="13 14">
    <name type="scientific">Trichoderma asperellum (strain ATCC 204424 / CBS 433.97 / NBRC 101777)</name>
    <dbReference type="NCBI Taxonomy" id="1042311"/>
    <lineage>
        <taxon>Eukaryota</taxon>
        <taxon>Fungi</taxon>
        <taxon>Dikarya</taxon>
        <taxon>Ascomycota</taxon>
        <taxon>Pezizomycotina</taxon>
        <taxon>Sordariomycetes</taxon>
        <taxon>Hypocreomycetidae</taxon>
        <taxon>Hypocreales</taxon>
        <taxon>Hypocreaceae</taxon>
        <taxon>Trichoderma</taxon>
    </lineage>
</organism>
<evidence type="ECO:0000256" key="7">
    <source>
        <dbReference type="ARBA" id="ARBA00022989"/>
    </source>
</evidence>
<accession>A0A2T3Z6A4</accession>
<dbReference type="PANTHER" id="PTHR24223">
    <property type="entry name" value="ATP-BINDING CASSETTE SUB-FAMILY C"/>
    <property type="match status" value="1"/>
</dbReference>
<dbReference type="GO" id="GO:0016887">
    <property type="term" value="F:ATP hydrolysis activity"/>
    <property type="evidence" value="ECO:0007669"/>
    <property type="project" value="InterPro"/>
</dbReference>
<dbReference type="EMBL" id="KZ679263">
    <property type="protein sequence ID" value="PTB40339.1"/>
    <property type="molecule type" value="Genomic_DNA"/>
</dbReference>
<dbReference type="Proteomes" id="UP000240493">
    <property type="component" value="Unassembled WGS sequence"/>
</dbReference>
<keyword evidence="14" id="KW-1185">Reference proteome</keyword>
<dbReference type="STRING" id="1042311.A0A2T3Z6A4"/>
<comment type="subcellular location">
    <subcellularLocation>
        <location evidence="1">Cell membrane</location>
        <topology evidence="1">Multi-pass membrane protein</topology>
    </subcellularLocation>
</comment>
<dbReference type="OrthoDB" id="6500128at2759"/>
<feature type="region of interest" description="Disordered" evidence="9">
    <location>
        <begin position="839"/>
        <end position="877"/>
    </location>
</feature>
<feature type="transmembrane region" description="Helical" evidence="10">
    <location>
        <begin position="1005"/>
        <end position="1026"/>
    </location>
</feature>
<evidence type="ECO:0000256" key="3">
    <source>
        <dbReference type="ARBA" id="ARBA00022475"/>
    </source>
</evidence>
<dbReference type="SUPFAM" id="SSF90123">
    <property type="entry name" value="ABC transporter transmembrane region"/>
    <property type="match status" value="2"/>
</dbReference>
<feature type="transmembrane region" description="Helical" evidence="10">
    <location>
        <begin position="67"/>
        <end position="92"/>
    </location>
</feature>
<evidence type="ECO:0000256" key="9">
    <source>
        <dbReference type="SAM" id="MobiDB-lite"/>
    </source>
</evidence>
<dbReference type="GO" id="GO:0005524">
    <property type="term" value="F:ATP binding"/>
    <property type="evidence" value="ECO:0007669"/>
    <property type="project" value="UniProtKB-KW"/>
</dbReference>
<feature type="transmembrane region" description="Helical" evidence="10">
    <location>
        <begin position="36"/>
        <end position="55"/>
    </location>
</feature>
<dbReference type="InterPro" id="IPR003439">
    <property type="entry name" value="ABC_transporter-like_ATP-bd"/>
</dbReference>
<sequence length="1493" mass="163230">MLNAMSVSVCANDDAFGPVVKGCRGNFDFTITFEKTMLSILPSACFAILAAIRLVNLSRQPHMTANILLRNVKVILFSGFSATQIAVLVVLAKHPETAAYSLSLGAAIITLLASILGIGLSYLEHSRSLKPSILLESYLFSTLLFDIVQARTIWLSHHRTLSIVFTLAVAIKTVNFFLEAIPKSKLKGNQEPKHSPEVTSGIFGIGVFSWLNSLLFRGYRGTISTDDLYPLDASMKARQLHNKLTSIGQLEAATDQQSLELIPLKSICWAMLGPFLYPILPRLLLLALKLCQPFFIDSMLEFLGTPEDLRNKNHGYGLIIASLLIYAGIAISSGVYQYYNQRFVYMLRSTLHTAIFRKTTEISLGAGKADTAITLMSTDLDRVVAGFRVIHEMWAITSQVAIGCFLLQRQVGVAFVSPIVVIAVCCVLTTALGKPIDKRLGSWMTEIEKRVSATATAVAKMKSYKISGLAEVMGSIIQSLREREIRTGLRFRWLVICTIALGAVPSAFSPLITFAFTADSRLSVSGIFTSYSYIILITLPFTIIFNNIPMVIAAFTCIGRIRSFLISDPRVDFRSWVSEPGIEESADRSHEEKQSSLAFKIEDGTFGWAVDKSVLTNMSCEVPLKALTIVIGPIASGKSTLCKVLLGETPVHSGKVSVFLPRRSRIGYCQQEPFLYNETLKHNIIGRSNFSQKKFDEIIAATLLDVDILTLERGSDTMMGSSGSTLSGGQKQRVAIARALYSEAETLIFDDVLSGLDTSTASIIFQRVFGSDGFVRRNGITAVLCTHSVGHLPAADHVIVLGDNGTKVEQGPFERLIESNEYVQKLGIKMTVTTVQETSASEKSASKSSSLEPSLPEDSVTVSPSSDTGSPDNSARGSGDWAVYKHWFKSVRPFSAMSLAIWAIIHGFSSNFGVIWLNYWSQDSFGHERGFYIGIYALLQSMFLVSWILSAIEIFISMTTYAGAALHKAALNTVVTAPLRYLTTTDVGVITNHFSQDLTLIDGDLLFAFFSVALTATEAFGMVIVIATAAPYLAIVFPFLFATLYIVQRFYLKTSRQMRLLDLEAKSPLYTHFLDTTKGLATVRAFRWTTYDIDHNDNLLDKSQQPAYLLAMIQQWLRVAMQLIVAGLALLLVSLATQLGSNVGLAGTSLVSLLSFGSSLSELVQNYTDLETCIGAVSRLRTFSATVTPEDRVTDDLEPPPSWPTSGAVELKHVSASYVSRVASSVSPPVSSQPPVDLVLHDLSLSIPARQKIAVCGRTGSGKSTLMLLLLRLLDPLNNPSGILTIDHVPLSQIKRGMLRQRIIALSQEAIFLPDGNTIKMNIDPRSEATEAACLSVLEVVGLAKFVNSRAGLDACMKADDLSMGERQLFCLGRAILRKRIKGSNARQGKDGGVLLLDEVSSSIDHDTDRRLQEIIKAEFENYTVIAVSHRLQTVVDYSDRVIVLDGGRLVESGTPQALIETPGSYFGELWKNDSVKSSADTIETNSATGTIE</sequence>
<name>A0A2T3Z6A4_TRIA4</name>
<protein>
    <recommendedName>
        <fullName evidence="15">ABC transporter</fullName>
    </recommendedName>
</protein>
<evidence type="ECO:0000313" key="14">
    <source>
        <dbReference type="Proteomes" id="UP000240493"/>
    </source>
</evidence>
<keyword evidence="7 10" id="KW-1133">Transmembrane helix</keyword>
<dbReference type="FunFam" id="1.20.1560.10:FF:000055">
    <property type="entry name" value="ABC multidrug transporter (Eurofung)"/>
    <property type="match status" value="1"/>
</dbReference>
<dbReference type="InterPro" id="IPR003593">
    <property type="entry name" value="AAA+_ATPase"/>
</dbReference>
<dbReference type="InterPro" id="IPR036640">
    <property type="entry name" value="ABC1_TM_sf"/>
</dbReference>
<feature type="transmembrane region" description="Helical" evidence="10">
    <location>
        <begin position="275"/>
        <end position="296"/>
    </location>
</feature>
<gene>
    <name evidence="13" type="ORF">M441DRAFT_38146</name>
</gene>
<feature type="domain" description="ABC transporter" evidence="11">
    <location>
        <begin position="1209"/>
        <end position="1472"/>
    </location>
</feature>
<feature type="transmembrane region" description="Helical" evidence="10">
    <location>
        <begin position="931"/>
        <end position="952"/>
    </location>
</feature>
<feature type="transmembrane region" description="Helical" evidence="10">
    <location>
        <begin position="493"/>
        <end position="518"/>
    </location>
</feature>
<dbReference type="GO" id="GO:0005886">
    <property type="term" value="C:plasma membrane"/>
    <property type="evidence" value="ECO:0007669"/>
    <property type="project" value="UniProtKB-SubCell"/>
</dbReference>
<feature type="transmembrane region" description="Helical" evidence="10">
    <location>
        <begin position="316"/>
        <end position="339"/>
    </location>
</feature>
<evidence type="ECO:0008006" key="15">
    <source>
        <dbReference type="Google" id="ProtNLM"/>
    </source>
</evidence>
<evidence type="ECO:0000256" key="5">
    <source>
        <dbReference type="ARBA" id="ARBA00022741"/>
    </source>
</evidence>
<dbReference type="InterPro" id="IPR056227">
    <property type="entry name" value="TMD0_ABC"/>
</dbReference>
<feature type="transmembrane region" description="Helical" evidence="10">
    <location>
        <begin position="389"/>
        <end position="408"/>
    </location>
</feature>
<dbReference type="SUPFAM" id="SSF52540">
    <property type="entry name" value="P-loop containing nucleoside triphosphate hydrolases"/>
    <property type="match status" value="2"/>
</dbReference>
<dbReference type="Pfam" id="PF00005">
    <property type="entry name" value="ABC_tran"/>
    <property type="match status" value="2"/>
</dbReference>